<reference evidence="1" key="1">
    <citation type="submission" date="2019-03" db="EMBL/GenBank/DDBJ databases">
        <authorList>
            <person name="Mank J."/>
            <person name="Almeida P."/>
        </authorList>
    </citation>
    <scope>NUCLEOTIDE SEQUENCE</scope>
    <source>
        <strain evidence="1">78183</strain>
    </source>
</reference>
<organism evidence="1">
    <name type="scientific">Salix viminalis</name>
    <name type="common">Common osier</name>
    <name type="synonym">Basket willow</name>
    <dbReference type="NCBI Taxonomy" id="40686"/>
    <lineage>
        <taxon>Eukaryota</taxon>
        <taxon>Viridiplantae</taxon>
        <taxon>Streptophyta</taxon>
        <taxon>Embryophyta</taxon>
        <taxon>Tracheophyta</taxon>
        <taxon>Spermatophyta</taxon>
        <taxon>Magnoliopsida</taxon>
        <taxon>eudicotyledons</taxon>
        <taxon>Gunneridae</taxon>
        <taxon>Pentapetalae</taxon>
        <taxon>rosids</taxon>
        <taxon>fabids</taxon>
        <taxon>Malpighiales</taxon>
        <taxon>Salicaceae</taxon>
        <taxon>Saliceae</taxon>
        <taxon>Salix</taxon>
    </lineage>
</organism>
<sequence>MQGKAMIQEKRIGCTSEQTQQDLFGSKGSTGIRSIFLDGCSRQYVILKRHHMSCGFFRPKDAMAEADERSSVLSTLFPFRWVIMSGRTSLQ</sequence>
<dbReference type="EMBL" id="CAADRP010001774">
    <property type="protein sequence ID" value="VFU52015.1"/>
    <property type="molecule type" value="Genomic_DNA"/>
</dbReference>
<gene>
    <name evidence="1" type="ORF">SVIM_LOCUS353793</name>
</gene>
<name>A0A6N2MEG0_SALVM</name>
<protein>
    <submittedName>
        <fullName evidence="1">Uncharacterized protein</fullName>
    </submittedName>
</protein>
<dbReference type="AlphaFoldDB" id="A0A6N2MEG0"/>
<accession>A0A6N2MEG0</accession>
<proteinExistence type="predicted"/>
<evidence type="ECO:0000313" key="1">
    <source>
        <dbReference type="EMBL" id="VFU52015.1"/>
    </source>
</evidence>